<dbReference type="CDD" id="cd06558">
    <property type="entry name" value="crotonase-like"/>
    <property type="match status" value="1"/>
</dbReference>
<dbReference type="Pfam" id="PF00378">
    <property type="entry name" value="ECH_1"/>
    <property type="match status" value="1"/>
</dbReference>
<dbReference type="Proteomes" id="UP000651517">
    <property type="component" value="Unassembled WGS sequence"/>
</dbReference>
<dbReference type="PANTHER" id="PTHR11941:SF127">
    <property type="entry name" value="ENOYL-COA HYDRATASE ECHA18 (ENOYL HYDRASE) (UNSATURATED ACYL-COA HYDRATASE) (CROTONASE)-RELATED"/>
    <property type="match status" value="1"/>
</dbReference>
<organism evidence="1 2">
    <name type="scientific">Brevibacterium gallinarum</name>
    <dbReference type="NCBI Taxonomy" id="2762220"/>
    <lineage>
        <taxon>Bacteria</taxon>
        <taxon>Bacillati</taxon>
        <taxon>Actinomycetota</taxon>
        <taxon>Actinomycetes</taxon>
        <taxon>Micrococcales</taxon>
        <taxon>Brevibacteriaceae</taxon>
        <taxon>Brevibacterium</taxon>
    </lineage>
</organism>
<dbReference type="EMBL" id="JACSPY010000001">
    <property type="protein sequence ID" value="MBD8019190.1"/>
    <property type="molecule type" value="Genomic_DNA"/>
</dbReference>
<dbReference type="RefSeq" id="WP_175293105.1">
    <property type="nucleotide sequence ID" value="NZ_JACSPY010000001.1"/>
</dbReference>
<dbReference type="SUPFAM" id="SSF52096">
    <property type="entry name" value="ClpP/crotonase"/>
    <property type="match status" value="1"/>
</dbReference>
<evidence type="ECO:0000313" key="1">
    <source>
        <dbReference type="EMBL" id="MBD8019190.1"/>
    </source>
</evidence>
<gene>
    <name evidence="1" type="ORF">H9634_00110</name>
</gene>
<accession>A0ABR8WQ52</accession>
<dbReference type="InterPro" id="IPR029045">
    <property type="entry name" value="ClpP/crotonase-like_dom_sf"/>
</dbReference>
<proteinExistence type="predicted"/>
<reference evidence="1 2" key="1">
    <citation type="submission" date="2020-08" db="EMBL/GenBank/DDBJ databases">
        <title>A Genomic Blueprint of the Chicken Gut Microbiome.</title>
        <authorList>
            <person name="Gilroy R."/>
            <person name="Ravi A."/>
            <person name="Getino M."/>
            <person name="Pursley I."/>
            <person name="Horton D.L."/>
            <person name="Alikhan N.-F."/>
            <person name="Baker D."/>
            <person name="Gharbi K."/>
            <person name="Hall N."/>
            <person name="Watson M."/>
            <person name="Adriaenssens E.M."/>
            <person name="Foster-Nyarko E."/>
            <person name="Jarju S."/>
            <person name="Secka A."/>
            <person name="Antonio M."/>
            <person name="Oren A."/>
            <person name="Chaudhuri R."/>
            <person name="La Ragione R.M."/>
            <person name="Hildebrand F."/>
            <person name="Pallen M.J."/>
        </authorList>
    </citation>
    <scope>NUCLEOTIDE SEQUENCE [LARGE SCALE GENOMIC DNA]</scope>
    <source>
        <strain evidence="1 2">Re57</strain>
    </source>
</reference>
<dbReference type="InterPro" id="IPR001753">
    <property type="entry name" value="Enoyl-CoA_hydra/iso"/>
</dbReference>
<dbReference type="PANTHER" id="PTHR11941">
    <property type="entry name" value="ENOYL-COA HYDRATASE-RELATED"/>
    <property type="match status" value="1"/>
</dbReference>
<comment type="caution">
    <text evidence="1">The sequence shown here is derived from an EMBL/GenBank/DDBJ whole genome shotgun (WGS) entry which is preliminary data.</text>
</comment>
<dbReference type="Gene3D" id="3.90.226.10">
    <property type="entry name" value="2-enoyl-CoA Hydratase, Chain A, domain 1"/>
    <property type="match status" value="1"/>
</dbReference>
<evidence type="ECO:0000313" key="2">
    <source>
        <dbReference type="Proteomes" id="UP000651517"/>
    </source>
</evidence>
<keyword evidence="2" id="KW-1185">Reference proteome</keyword>
<name>A0ABR8WQ52_9MICO</name>
<protein>
    <submittedName>
        <fullName evidence="1">Enoyl-CoA hydratase/isomerase family protein</fullName>
    </submittedName>
</protein>
<sequence length="263" mass="27749">MSTLDQLRRSIESIEGFGFTITGGVGTLVLDRPEKRNALSRQMWQALPDILATIDASDELSVLILTGAGGHFSAGSDIHDLDVPLADFWETNSTAEAALASVSIPTIAAIEGNCVGGGTELAAACDVRVAAPGTIYGVTAAKLGLVYPPGPTKRLAAIIGDAWAKYFLLTAEIIDFDQALNLGFIHTVSEDPLATAHEIAATIASRSPLSQTGAKQILSGAVPDVSAGSWLAEAYATEIVEGQEAFFAKRRPDFSFTRQDWQD</sequence>